<dbReference type="NCBIfam" id="NF009086">
    <property type="entry name" value="PRK12421.1"/>
    <property type="match status" value="1"/>
</dbReference>
<keyword evidence="2" id="KW-0963">Cytoplasm</keyword>
<dbReference type="GO" id="GO:0000105">
    <property type="term" value="P:L-histidine biosynthetic process"/>
    <property type="evidence" value="ECO:0007669"/>
    <property type="project" value="InterPro"/>
</dbReference>
<evidence type="ECO:0000256" key="2">
    <source>
        <dbReference type="ARBA" id="ARBA00022490"/>
    </source>
</evidence>
<dbReference type="InterPro" id="IPR004517">
    <property type="entry name" value="HisZ"/>
</dbReference>
<gene>
    <name evidence="4" type="ORF">MNBD_GAMMA16-986</name>
</gene>
<organism evidence="4">
    <name type="scientific">hydrothermal vent metagenome</name>
    <dbReference type="NCBI Taxonomy" id="652676"/>
    <lineage>
        <taxon>unclassified sequences</taxon>
        <taxon>metagenomes</taxon>
        <taxon>ecological metagenomes</taxon>
    </lineage>
</organism>
<dbReference type="PANTHER" id="PTHR43707">
    <property type="entry name" value="HISTIDYL-TRNA SYNTHETASE"/>
    <property type="match status" value="1"/>
</dbReference>
<dbReference type="EMBL" id="UOFO01000025">
    <property type="protein sequence ID" value="VAW83756.1"/>
    <property type="molecule type" value="Genomic_DNA"/>
</dbReference>
<accession>A0A3B0ZSZ6</accession>
<sequence length="395" mass="44250">MNKNNQWLLPEGVEELLPQQAEHLDRLRRQLLDLFRSWGYELVMPPVMEYLETLLIGRGDELDLKTFKFTDQLNGRLMGVRADITPQIARIDAHHLRRDFPSRLCYAGIVLHTRADGHGVSREPMQVGAELYGHGGVESDVEIVTLMVETLLTTGIEGVYIDLGHVGIFRALAEAADLTHEQETHLFDVMQRKAKPEMSEIFANWGLATKWRNIFMTLVDLNGDASVIEKARQELQGTADEVITALDELQQVATDVRQRLPDLKMHFDLAELRGYHYKTGVVYAAFVPGHGRELARGGRYNQVGAQFGRDRPATGFSADLKTLISVSAESSPETNAILMPYTVDPTLLQLVSTLREKGERVISLLPGQQGTAIDLGCDRQIIKDNNNLWVVVSLS</sequence>
<proteinExistence type="inferred from homology"/>
<dbReference type="GO" id="GO:0006427">
    <property type="term" value="P:histidyl-tRNA aminoacylation"/>
    <property type="evidence" value="ECO:0007669"/>
    <property type="project" value="TreeGrafter"/>
</dbReference>
<dbReference type="InterPro" id="IPR004516">
    <property type="entry name" value="HisRS/HisZ"/>
</dbReference>
<dbReference type="GO" id="GO:0005737">
    <property type="term" value="C:cytoplasm"/>
    <property type="evidence" value="ECO:0007669"/>
    <property type="project" value="UniProtKB-SubCell"/>
</dbReference>
<dbReference type="NCBIfam" id="NF008935">
    <property type="entry name" value="PRK12292.1-1"/>
    <property type="match status" value="1"/>
</dbReference>
<name>A0A3B0ZSZ6_9ZZZZ</name>
<dbReference type="HAMAP" id="MF_00125">
    <property type="entry name" value="HisZ"/>
    <property type="match status" value="1"/>
</dbReference>
<dbReference type="PIRSF" id="PIRSF001549">
    <property type="entry name" value="His-tRNA_synth"/>
    <property type="match status" value="1"/>
</dbReference>
<keyword evidence="4" id="KW-0328">Glycosyltransferase</keyword>
<evidence type="ECO:0000256" key="1">
    <source>
        <dbReference type="ARBA" id="ARBA00004496"/>
    </source>
</evidence>
<dbReference type="GO" id="GO:0003879">
    <property type="term" value="F:ATP phosphoribosyltransferase activity"/>
    <property type="evidence" value="ECO:0007669"/>
    <property type="project" value="UniProtKB-EC"/>
</dbReference>
<evidence type="ECO:0000313" key="4">
    <source>
        <dbReference type="EMBL" id="VAW83756.1"/>
    </source>
</evidence>
<comment type="subcellular location">
    <subcellularLocation>
        <location evidence="1">Cytoplasm</location>
    </subcellularLocation>
</comment>
<dbReference type="PANTHER" id="PTHR43707:SF1">
    <property type="entry name" value="HISTIDINE--TRNA LIGASE, MITOCHONDRIAL-RELATED"/>
    <property type="match status" value="1"/>
</dbReference>
<dbReference type="Gene3D" id="3.30.930.10">
    <property type="entry name" value="Bira Bifunctional Protein, Domain 2"/>
    <property type="match status" value="1"/>
</dbReference>
<dbReference type="GO" id="GO:0004821">
    <property type="term" value="F:histidine-tRNA ligase activity"/>
    <property type="evidence" value="ECO:0007669"/>
    <property type="project" value="TreeGrafter"/>
</dbReference>
<feature type="domain" description="Class II Histidinyl-tRNA synthetase (HisRS)-like catalytic core" evidence="3">
    <location>
        <begin position="12"/>
        <end position="323"/>
    </location>
</feature>
<dbReference type="CDD" id="cd00773">
    <property type="entry name" value="HisRS-like_core"/>
    <property type="match status" value="1"/>
</dbReference>
<reference evidence="4" key="1">
    <citation type="submission" date="2018-06" db="EMBL/GenBank/DDBJ databases">
        <authorList>
            <person name="Zhirakovskaya E."/>
        </authorList>
    </citation>
    <scope>NUCLEOTIDE SEQUENCE</scope>
</reference>
<dbReference type="InterPro" id="IPR041715">
    <property type="entry name" value="HisRS-like_core"/>
</dbReference>
<dbReference type="InterPro" id="IPR045864">
    <property type="entry name" value="aa-tRNA-synth_II/BPL/LPL"/>
</dbReference>
<dbReference type="NCBIfam" id="TIGR00443">
    <property type="entry name" value="hisZ_biosyn_reg"/>
    <property type="match status" value="1"/>
</dbReference>
<dbReference type="EC" id="2.4.2.17" evidence="4"/>
<evidence type="ECO:0000259" key="3">
    <source>
        <dbReference type="Pfam" id="PF13393"/>
    </source>
</evidence>
<dbReference type="SUPFAM" id="SSF55681">
    <property type="entry name" value="Class II aaRS and biotin synthetases"/>
    <property type="match status" value="1"/>
</dbReference>
<protein>
    <submittedName>
        <fullName evidence="4">ATP phosphoribosyltransferase regulatory subunit</fullName>
        <ecNumber evidence="4">2.4.2.17</ecNumber>
    </submittedName>
</protein>
<dbReference type="Pfam" id="PF13393">
    <property type="entry name" value="tRNA-synt_His"/>
    <property type="match status" value="1"/>
</dbReference>
<keyword evidence="4" id="KW-0808">Transferase</keyword>
<dbReference type="AlphaFoldDB" id="A0A3B0ZSZ6"/>